<feature type="repeat" description="WD" evidence="4">
    <location>
        <begin position="120"/>
        <end position="136"/>
    </location>
</feature>
<dbReference type="Pfam" id="PF00400">
    <property type="entry name" value="WD40"/>
    <property type="match status" value="3"/>
</dbReference>
<dbReference type="GO" id="GO:0000445">
    <property type="term" value="C:THO complex part of transcription export complex"/>
    <property type="evidence" value="ECO:0007669"/>
    <property type="project" value="TreeGrafter"/>
</dbReference>
<organism evidence="6 7">
    <name type="scientific">Elasticomyces elasticus</name>
    <dbReference type="NCBI Taxonomy" id="574655"/>
    <lineage>
        <taxon>Eukaryota</taxon>
        <taxon>Fungi</taxon>
        <taxon>Dikarya</taxon>
        <taxon>Ascomycota</taxon>
        <taxon>Pezizomycotina</taxon>
        <taxon>Dothideomycetes</taxon>
        <taxon>Dothideomycetidae</taxon>
        <taxon>Mycosphaerellales</taxon>
        <taxon>Teratosphaeriaceae</taxon>
        <taxon>Elasticomyces</taxon>
    </lineage>
</organism>
<name>A0AAN7ZRR8_9PEZI</name>
<gene>
    <name evidence="6" type="ORF">LTR97_009624</name>
</gene>
<dbReference type="InterPro" id="IPR019775">
    <property type="entry name" value="WD40_repeat_CS"/>
</dbReference>
<feature type="compositionally biased region" description="Polar residues" evidence="5">
    <location>
        <begin position="443"/>
        <end position="456"/>
    </location>
</feature>
<evidence type="ECO:0000256" key="1">
    <source>
        <dbReference type="ARBA" id="ARBA00022574"/>
    </source>
</evidence>
<dbReference type="PANTHER" id="PTHR22839:SF0">
    <property type="entry name" value="THO COMPLEX SUBUNIT 3"/>
    <property type="match status" value="1"/>
</dbReference>
<dbReference type="Proteomes" id="UP001310594">
    <property type="component" value="Unassembled WGS sequence"/>
</dbReference>
<evidence type="ECO:0000256" key="5">
    <source>
        <dbReference type="SAM" id="MobiDB-lite"/>
    </source>
</evidence>
<comment type="similarity">
    <text evidence="3">Belongs to the THOC3 family.</text>
</comment>
<keyword evidence="2" id="KW-0677">Repeat</keyword>
<dbReference type="Gene3D" id="2.130.10.10">
    <property type="entry name" value="YVTN repeat-like/Quinoprotein amine dehydrogenase"/>
    <property type="match status" value="2"/>
</dbReference>
<evidence type="ECO:0000256" key="2">
    <source>
        <dbReference type="ARBA" id="ARBA00022737"/>
    </source>
</evidence>
<evidence type="ECO:0000313" key="6">
    <source>
        <dbReference type="EMBL" id="KAK5694006.1"/>
    </source>
</evidence>
<dbReference type="InterPro" id="IPR015943">
    <property type="entry name" value="WD40/YVTN_repeat-like_dom_sf"/>
</dbReference>
<accession>A0AAN7ZRR8</accession>
<keyword evidence="1 4" id="KW-0853">WD repeat</keyword>
<dbReference type="AlphaFoldDB" id="A0AAN7ZRR8"/>
<feature type="region of interest" description="Disordered" evidence="5">
    <location>
        <begin position="443"/>
        <end position="485"/>
    </location>
</feature>
<evidence type="ECO:0000313" key="7">
    <source>
        <dbReference type="Proteomes" id="UP001310594"/>
    </source>
</evidence>
<feature type="compositionally biased region" description="Basic and acidic residues" evidence="5">
    <location>
        <begin position="457"/>
        <end position="471"/>
    </location>
</feature>
<sequence>MAPLSSLRNRPVKKVDLQKLIKSDKVVPITYSEALGPPGAPKPGYIGPYIKSISWSATGGLLATCAGSNIRVWNTDRGPNLKLSTELKNAHAKGGVAFGTAGASGELVEKVAFCPIVEGLLASCGGDGTVRLWDVRATGIVGGKALAVGTCKVGGDAAFLTWHPNGRELLVGRKDDEIHSVDVRRIAGMDGAAEYELASTKRLDRGKVICYEMAFSNTGREVFATKADGTVKIMDYPSMDLLHTISAHPAACYSVQHSPAGQCLAIGSGDSTISIWDTHTWLSTHSLTAPTQITSVRHLAFSWDGMYLIASAGSDAKEGVPGLNIYHVDTGEVIHTVETTHCPTQIAWHPNRSWRRIDPDHTICCIEIRHKHMTDWEVTMADIQDRRIRLLDNPAERKLPKTAKVNPGTVRLDSLYFAKWSNDVFREATATLDRAPMSFATSSTSIKTRTTPVRQSTAKDLRNQNRERAKPESLTLHSSPTSISTPESVLSPALLVYQPVSDDDHIRVELATYQTRIKGDEETWKWYYYESLPSRIGHDVCLDLTIRAYLAAAHCKNGTAGVSLRRCYAALAQAIDSLQVALRTGHQEGVSDSVIQSCALLAALEVTKGEHNLLNAAHLEGIVSTLASRARGEASDISRSILNYFSCDAMTASIVKNKPSPLEALDRTHYEPQFTGSIDPIAKLGSLRIELSIRLPRLVALTRAVRQAEEGNLDVRSPAAVERLYDHTLALAEELYHVRDEIAEKALHTDTVCPGTTFFTKKHFTFSSPAAWEAASIYWHMRFCVLRLCLVLVTCKTAGLSDLAEIYPNSEGFELQGNSVFSRSALEAEIIKTGQNLFMTENIDHHYRPKRHRLRAQSFIVLWGALRDLPQIDPDYACNPLQGSADRASVLRDRMLEFTVRALKAPSLFFTEADMDEAADIFVGGPIKGSYAKLYGLKRFWGG</sequence>
<dbReference type="EMBL" id="JAVRQU010000016">
    <property type="protein sequence ID" value="KAK5694006.1"/>
    <property type="molecule type" value="Genomic_DNA"/>
</dbReference>
<dbReference type="PANTHER" id="PTHR22839">
    <property type="entry name" value="THO COMPLEX SUBUNIT 3 THO3"/>
    <property type="match status" value="1"/>
</dbReference>
<proteinExistence type="inferred from homology"/>
<protein>
    <submittedName>
        <fullName evidence="6">Uncharacterized protein</fullName>
    </submittedName>
</protein>
<evidence type="ECO:0000256" key="4">
    <source>
        <dbReference type="PROSITE-ProRule" id="PRU00221"/>
    </source>
</evidence>
<feature type="compositionally biased region" description="Polar residues" evidence="5">
    <location>
        <begin position="475"/>
        <end position="485"/>
    </location>
</feature>
<dbReference type="InterPro" id="IPR036322">
    <property type="entry name" value="WD40_repeat_dom_sf"/>
</dbReference>
<feature type="repeat" description="WD" evidence="4">
    <location>
        <begin position="245"/>
        <end position="277"/>
    </location>
</feature>
<dbReference type="InterPro" id="IPR040132">
    <property type="entry name" value="Tex1/THOC3"/>
</dbReference>
<dbReference type="PROSITE" id="PS00678">
    <property type="entry name" value="WD_REPEATS_1"/>
    <property type="match status" value="1"/>
</dbReference>
<dbReference type="SUPFAM" id="SSF50978">
    <property type="entry name" value="WD40 repeat-like"/>
    <property type="match status" value="1"/>
</dbReference>
<dbReference type="PROSITE" id="PS50294">
    <property type="entry name" value="WD_REPEATS_REGION"/>
    <property type="match status" value="1"/>
</dbReference>
<comment type="caution">
    <text evidence="6">The sequence shown here is derived from an EMBL/GenBank/DDBJ whole genome shotgun (WGS) entry which is preliminary data.</text>
</comment>
<dbReference type="InterPro" id="IPR001680">
    <property type="entry name" value="WD40_rpt"/>
</dbReference>
<evidence type="ECO:0000256" key="3">
    <source>
        <dbReference type="ARBA" id="ARBA00046343"/>
    </source>
</evidence>
<dbReference type="GO" id="GO:0006406">
    <property type="term" value="P:mRNA export from nucleus"/>
    <property type="evidence" value="ECO:0007669"/>
    <property type="project" value="InterPro"/>
</dbReference>
<dbReference type="SMART" id="SM00320">
    <property type="entry name" value="WD40"/>
    <property type="match status" value="6"/>
</dbReference>
<dbReference type="PROSITE" id="PS50082">
    <property type="entry name" value="WD_REPEATS_2"/>
    <property type="match status" value="2"/>
</dbReference>
<reference evidence="6" key="1">
    <citation type="submission" date="2023-08" db="EMBL/GenBank/DDBJ databases">
        <title>Black Yeasts Isolated from many extreme environments.</title>
        <authorList>
            <person name="Coleine C."/>
            <person name="Stajich J.E."/>
            <person name="Selbmann L."/>
        </authorList>
    </citation>
    <scope>NUCLEOTIDE SEQUENCE</scope>
    <source>
        <strain evidence="6">CCFEE 5810</strain>
    </source>
</reference>